<protein>
    <recommendedName>
        <fullName evidence="3">MarR family transcriptional regulator</fullName>
    </recommendedName>
</protein>
<evidence type="ECO:0000313" key="2">
    <source>
        <dbReference type="Proteomes" id="UP000644441"/>
    </source>
</evidence>
<dbReference type="RefSeq" id="WP_228547914.1">
    <property type="nucleotide sequence ID" value="NZ_ARXR01000005.1"/>
</dbReference>
<dbReference type="GeneID" id="99765331"/>
<reference evidence="1 2" key="1">
    <citation type="submission" date="2012-09" db="EMBL/GenBank/DDBJ databases">
        <title>Genome Sequence of alkane-degrading Bacterium Alcanivorax venustensis ISO4.</title>
        <authorList>
            <person name="Lai Q."/>
            <person name="Shao Z."/>
        </authorList>
    </citation>
    <scope>NUCLEOTIDE SEQUENCE [LARGE SCALE GENOMIC DNA]</scope>
    <source>
        <strain evidence="1 2">ISO4</strain>
    </source>
</reference>
<dbReference type="Gene3D" id="1.10.10.10">
    <property type="entry name" value="Winged helix-like DNA-binding domain superfamily/Winged helix DNA-binding domain"/>
    <property type="match status" value="1"/>
</dbReference>
<dbReference type="InterPro" id="IPR036390">
    <property type="entry name" value="WH_DNA-bd_sf"/>
</dbReference>
<sequence length="125" mass="15002">MPKKYADRRRRAFVIALQESDAHWGALFGDEVFYDLNYSDLFTRMWLARDRAFTKTELYRFMPKVSHRTAVKYVQTAIEKGLLDETVDDQDRRRRRITMSPQLLKVIEDFLDASLQTFEKRRVFS</sequence>
<accession>A0ABS0ADY3</accession>
<dbReference type="InterPro" id="IPR036388">
    <property type="entry name" value="WH-like_DNA-bd_sf"/>
</dbReference>
<gene>
    <name evidence="1" type="ORF">ISO4_00881</name>
</gene>
<evidence type="ECO:0008006" key="3">
    <source>
        <dbReference type="Google" id="ProtNLM"/>
    </source>
</evidence>
<organism evidence="1 2">
    <name type="scientific">Alloalcanivorax venustensis ISO4</name>
    <dbReference type="NCBI Taxonomy" id="1177184"/>
    <lineage>
        <taxon>Bacteria</taxon>
        <taxon>Pseudomonadati</taxon>
        <taxon>Pseudomonadota</taxon>
        <taxon>Gammaproteobacteria</taxon>
        <taxon>Oceanospirillales</taxon>
        <taxon>Alcanivoracaceae</taxon>
        <taxon>Alloalcanivorax</taxon>
    </lineage>
</organism>
<proteinExistence type="predicted"/>
<keyword evidence="2" id="KW-1185">Reference proteome</keyword>
<dbReference type="EMBL" id="ARXR01000005">
    <property type="protein sequence ID" value="MBF5052279.1"/>
    <property type="molecule type" value="Genomic_DNA"/>
</dbReference>
<dbReference type="Proteomes" id="UP000644441">
    <property type="component" value="Unassembled WGS sequence"/>
</dbReference>
<dbReference type="SUPFAM" id="SSF46785">
    <property type="entry name" value="Winged helix' DNA-binding domain"/>
    <property type="match status" value="1"/>
</dbReference>
<comment type="caution">
    <text evidence="1">The sequence shown here is derived from an EMBL/GenBank/DDBJ whole genome shotgun (WGS) entry which is preliminary data.</text>
</comment>
<name>A0ABS0ADY3_9GAMM</name>
<evidence type="ECO:0000313" key="1">
    <source>
        <dbReference type="EMBL" id="MBF5052279.1"/>
    </source>
</evidence>